<dbReference type="PANTHER" id="PTHR43096">
    <property type="entry name" value="DNAJ HOMOLOG 1, MITOCHONDRIAL-RELATED"/>
    <property type="match status" value="1"/>
</dbReference>
<dbReference type="Pfam" id="PF01556">
    <property type="entry name" value="DnaJ_C"/>
    <property type="match status" value="1"/>
</dbReference>
<accession>A0A1E5SHG9</accession>
<evidence type="ECO:0000256" key="2">
    <source>
        <dbReference type="ARBA" id="ARBA00022737"/>
    </source>
</evidence>
<dbReference type="SMART" id="SM00271">
    <property type="entry name" value="DnaJ"/>
    <property type="match status" value="1"/>
</dbReference>
<evidence type="ECO:0000313" key="8">
    <source>
        <dbReference type="Proteomes" id="UP000095713"/>
    </source>
</evidence>
<evidence type="ECO:0000256" key="5">
    <source>
        <dbReference type="ARBA" id="ARBA00023186"/>
    </source>
</evidence>
<gene>
    <name evidence="7" type="ORF">A8C32_05000</name>
</gene>
<organism evidence="7 8">
    <name type="scientific">Flavivirga aquatica</name>
    <dbReference type="NCBI Taxonomy" id="1849968"/>
    <lineage>
        <taxon>Bacteria</taxon>
        <taxon>Pseudomonadati</taxon>
        <taxon>Bacteroidota</taxon>
        <taxon>Flavobacteriia</taxon>
        <taxon>Flavobacteriales</taxon>
        <taxon>Flavobacteriaceae</taxon>
        <taxon>Flavivirga</taxon>
    </lineage>
</organism>
<evidence type="ECO:0000256" key="3">
    <source>
        <dbReference type="ARBA" id="ARBA00022771"/>
    </source>
</evidence>
<dbReference type="AlphaFoldDB" id="A0A1E5SHG9"/>
<dbReference type="SUPFAM" id="SSF49493">
    <property type="entry name" value="HSP40/DnaJ peptide-binding domain"/>
    <property type="match status" value="2"/>
</dbReference>
<reference evidence="7 8" key="1">
    <citation type="submission" date="2016-05" db="EMBL/GenBank/DDBJ databases">
        <title>Draft Genome Sequence of Algibacter sp. Strain SK-16 Isolated from the Surface Water of Aburatsubo Inlet.</title>
        <authorList>
            <person name="Wong S.-K."/>
            <person name="Yoshizawa S."/>
            <person name="Nakajima Y."/>
            <person name="Ogura Y."/>
            <person name="Tetsuya H."/>
            <person name="Hamasaki K."/>
        </authorList>
    </citation>
    <scope>NUCLEOTIDE SEQUENCE [LARGE SCALE GENOMIC DNA]</scope>
    <source>
        <strain evidence="7 8">SK-16</strain>
    </source>
</reference>
<keyword evidence="4" id="KW-0862">Zinc</keyword>
<evidence type="ECO:0000313" key="7">
    <source>
        <dbReference type="EMBL" id="OEJ98563.1"/>
    </source>
</evidence>
<comment type="caution">
    <text evidence="7">The sequence shown here is derived from an EMBL/GenBank/DDBJ whole genome shotgun (WGS) entry which is preliminary data.</text>
</comment>
<evidence type="ECO:0000256" key="1">
    <source>
        <dbReference type="ARBA" id="ARBA00022723"/>
    </source>
</evidence>
<dbReference type="PROSITE" id="PS00636">
    <property type="entry name" value="DNAJ_1"/>
    <property type="match status" value="1"/>
</dbReference>
<dbReference type="EMBL" id="MDJD01000054">
    <property type="protein sequence ID" value="OEJ98563.1"/>
    <property type="molecule type" value="Genomic_DNA"/>
</dbReference>
<dbReference type="CDD" id="cd10747">
    <property type="entry name" value="DnaJ_C"/>
    <property type="match status" value="1"/>
</dbReference>
<dbReference type="InterPro" id="IPR008971">
    <property type="entry name" value="HSP40/DnaJ_pept-bd"/>
</dbReference>
<keyword evidence="8" id="KW-1185">Reference proteome</keyword>
<sequence length="313" mass="34847">MEYKDYYRILGVDKSSTPKDIKKAYRKLAAKYHPDKTKGDKSAEEKFKEVNEANEVLSDPEKREKYDSLGANWKAYEQAGGDWRQYAQQQPSGQNTYYYEGDPSEFFGDNGSGFSSFFEQFFGGRGSGGFGGGKKRSSRGFTGGDIEAELPVTLLEAYKGSKRTFELNGQKLRIIIKPGAYDGLKLKIKGKGQPGVNGGAKGDLYISLRIQPDPRFERKGNDMWVTKTIDLYIAILGGKIEIPTLTGSVKMTVPKGTDNGKTLRLKGKGMPVYGTKFHGDLMVKIQVNLPKNLSVEEEALFKKLNGIRETQKN</sequence>
<protein>
    <submittedName>
        <fullName evidence="7">Molecular chaperone DnaJ</fullName>
    </submittedName>
</protein>
<dbReference type="RefSeq" id="WP_069831251.1">
    <property type="nucleotide sequence ID" value="NZ_MDJD01000054.1"/>
</dbReference>
<dbReference type="SUPFAM" id="SSF46565">
    <property type="entry name" value="Chaperone J-domain"/>
    <property type="match status" value="1"/>
</dbReference>
<evidence type="ECO:0000259" key="6">
    <source>
        <dbReference type="PROSITE" id="PS50076"/>
    </source>
</evidence>
<dbReference type="GO" id="GO:0051082">
    <property type="term" value="F:unfolded protein binding"/>
    <property type="evidence" value="ECO:0007669"/>
    <property type="project" value="InterPro"/>
</dbReference>
<evidence type="ECO:0000256" key="4">
    <source>
        <dbReference type="ARBA" id="ARBA00022833"/>
    </source>
</evidence>
<dbReference type="PANTHER" id="PTHR43096:SF52">
    <property type="entry name" value="DNAJ HOMOLOG 1, MITOCHONDRIAL-RELATED"/>
    <property type="match status" value="1"/>
</dbReference>
<proteinExistence type="predicted"/>
<dbReference type="InterPro" id="IPR036869">
    <property type="entry name" value="J_dom_sf"/>
</dbReference>
<dbReference type="InterPro" id="IPR002939">
    <property type="entry name" value="DnaJ_C"/>
</dbReference>
<keyword evidence="5" id="KW-0143">Chaperone</keyword>
<dbReference type="GO" id="GO:0042026">
    <property type="term" value="P:protein refolding"/>
    <property type="evidence" value="ECO:0007669"/>
    <property type="project" value="TreeGrafter"/>
</dbReference>
<dbReference type="InterPro" id="IPR018253">
    <property type="entry name" value="DnaJ_domain_CS"/>
</dbReference>
<dbReference type="InterPro" id="IPR001623">
    <property type="entry name" value="DnaJ_domain"/>
</dbReference>
<name>A0A1E5SHG9_9FLAO</name>
<dbReference type="Pfam" id="PF00226">
    <property type="entry name" value="DnaJ"/>
    <property type="match status" value="1"/>
</dbReference>
<dbReference type="GO" id="GO:0005737">
    <property type="term" value="C:cytoplasm"/>
    <property type="evidence" value="ECO:0007669"/>
    <property type="project" value="TreeGrafter"/>
</dbReference>
<dbReference type="OrthoDB" id="9779889at2"/>
<dbReference type="PROSITE" id="PS50076">
    <property type="entry name" value="DNAJ_2"/>
    <property type="match status" value="1"/>
</dbReference>
<dbReference type="Proteomes" id="UP000095713">
    <property type="component" value="Unassembled WGS sequence"/>
</dbReference>
<dbReference type="STRING" id="1849968.A8C32_05000"/>
<dbReference type="Gene3D" id="1.10.287.110">
    <property type="entry name" value="DnaJ domain"/>
    <property type="match status" value="1"/>
</dbReference>
<keyword evidence="1" id="KW-0479">Metal-binding</keyword>
<feature type="domain" description="J" evidence="6">
    <location>
        <begin position="5"/>
        <end position="70"/>
    </location>
</feature>
<keyword evidence="3" id="KW-0863">Zinc-finger</keyword>
<dbReference type="Gene3D" id="2.60.260.20">
    <property type="entry name" value="Urease metallochaperone UreE, N-terminal domain"/>
    <property type="match status" value="2"/>
</dbReference>
<dbReference type="CDD" id="cd06257">
    <property type="entry name" value="DnaJ"/>
    <property type="match status" value="1"/>
</dbReference>
<dbReference type="PRINTS" id="PR00625">
    <property type="entry name" value="JDOMAIN"/>
</dbReference>
<dbReference type="FunFam" id="2.60.260.20:FF:000005">
    <property type="entry name" value="Chaperone protein dnaJ 1, mitochondrial"/>
    <property type="match status" value="1"/>
</dbReference>
<dbReference type="GO" id="GO:0008270">
    <property type="term" value="F:zinc ion binding"/>
    <property type="evidence" value="ECO:0007669"/>
    <property type="project" value="UniProtKB-KW"/>
</dbReference>
<keyword evidence="2" id="KW-0677">Repeat</keyword>